<feature type="transmembrane region" description="Helical" evidence="9">
    <location>
        <begin position="74"/>
        <end position="93"/>
    </location>
</feature>
<keyword evidence="6 12" id="KW-0067">ATP-binding</keyword>
<dbReference type="PROSITE" id="PS50893">
    <property type="entry name" value="ABC_TRANSPORTER_2"/>
    <property type="match status" value="1"/>
</dbReference>
<evidence type="ECO:0000313" key="13">
    <source>
        <dbReference type="Proteomes" id="UP001596443"/>
    </source>
</evidence>
<keyword evidence="3" id="KW-1003">Cell membrane</keyword>
<dbReference type="Pfam" id="PF00005">
    <property type="entry name" value="ABC_tran"/>
    <property type="match status" value="1"/>
</dbReference>
<dbReference type="PANTHER" id="PTHR24221">
    <property type="entry name" value="ATP-BINDING CASSETTE SUB-FAMILY B"/>
    <property type="match status" value="1"/>
</dbReference>
<feature type="domain" description="ABC transmembrane type-1" evidence="11">
    <location>
        <begin position="34"/>
        <end position="330"/>
    </location>
</feature>
<dbReference type="SMART" id="SM00382">
    <property type="entry name" value="AAA"/>
    <property type="match status" value="1"/>
</dbReference>
<dbReference type="InterPro" id="IPR011527">
    <property type="entry name" value="ABC1_TM_dom"/>
</dbReference>
<dbReference type="Gene3D" id="1.20.1560.10">
    <property type="entry name" value="ABC transporter type 1, transmembrane domain"/>
    <property type="match status" value="1"/>
</dbReference>
<keyword evidence="2" id="KW-0813">Transport</keyword>
<keyword evidence="7 9" id="KW-1133">Transmembrane helix</keyword>
<dbReference type="PANTHER" id="PTHR24221:SF654">
    <property type="entry name" value="ATP-BINDING CASSETTE SUB-FAMILY B MEMBER 6"/>
    <property type="match status" value="1"/>
</dbReference>
<evidence type="ECO:0000256" key="4">
    <source>
        <dbReference type="ARBA" id="ARBA00022692"/>
    </source>
</evidence>
<comment type="subcellular location">
    <subcellularLocation>
        <location evidence="1">Cell membrane</location>
        <topology evidence="1">Multi-pass membrane protein</topology>
    </subcellularLocation>
</comment>
<evidence type="ECO:0000256" key="9">
    <source>
        <dbReference type="SAM" id="Phobius"/>
    </source>
</evidence>
<dbReference type="InterPro" id="IPR039421">
    <property type="entry name" value="Type_1_exporter"/>
</dbReference>
<sequence length="613" mass="65873">MTDSTPPEDHDAVSNREKLAAIREVIEYRPSLAVGIVALSVLVGAMEGIGLGFILPIVTVLQDGGGDPSGATRLFLDAYALLGIPFTLEYIVAGVGGVLAVRYALGVCVAWLAAILNAGYRRHLRVESYDAALDARTAYFDEHGSDELLNAVLTQTSYASRAITRIVRAVKTTLVCAAYGFIAFLLAPRLMAATGVVLISFMFVSRYAFESGYGVGDRIARANERVQSVLQAGIQGIREVKLFGLESELRAEFREAVDRHTRASIRKQRDQTALANLNQFFAAATVFGLIYLGARVASLSLAGLGVFLFAMFRLAPRLSSLNGLAYDIDNDLPHLVRTRAFLARLRGDREDWGDESVDSPVERVEFRGVGFGYSTGDGTVLRDVSFAVERGEFVAFVGPSGAGKSTIASLLAGLYRPNEGDISADGVPIERFSVDEWRDRVAVVGQTPHLFNETLRYNLTVGNRDASDATVAEACRIARVTEFLDDLPDGYDTVLGDDGVRLSGGQRQRVAIARALVTDADVVVLDEATSELDSHLEAEVHAGIERLDRDYAVVGIAHRLSTVTDADAIHVMEDGAIVESGTHAELVTDEGAYADLYAAQMEQPSGATLGAGG</sequence>
<reference evidence="12 13" key="1">
    <citation type="journal article" date="2019" name="Int. J. Syst. Evol. Microbiol.">
        <title>The Global Catalogue of Microorganisms (GCM) 10K type strain sequencing project: providing services to taxonomists for standard genome sequencing and annotation.</title>
        <authorList>
            <consortium name="The Broad Institute Genomics Platform"/>
            <consortium name="The Broad Institute Genome Sequencing Center for Infectious Disease"/>
            <person name="Wu L."/>
            <person name="Ma J."/>
        </authorList>
    </citation>
    <scope>NUCLEOTIDE SEQUENCE [LARGE SCALE GENOMIC DNA]</scope>
    <source>
        <strain evidence="12 13">SYNS20</strain>
    </source>
</reference>
<feature type="transmembrane region" description="Helical" evidence="9">
    <location>
        <begin position="166"/>
        <end position="184"/>
    </location>
</feature>
<dbReference type="PROSITE" id="PS50929">
    <property type="entry name" value="ABC_TM1F"/>
    <property type="match status" value="1"/>
</dbReference>
<keyword evidence="8 9" id="KW-0472">Membrane</keyword>
<dbReference type="GO" id="GO:0005886">
    <property type="term" value="C:plasma membrane"/>
    <property type="evidence" value="ECO:0007669"/>
    <property type="project" value="UniProtKB-SubCell"/>
</dbReference>
<dbReference type="Proteomes" id="UP001596443">
    <property type="component" value="Unassembled WGS sequence"/>
</dbReference>
<comment type="caution">
    <text evidence="12">The sequence shown here is derived from an EMBL/GenBank/DDBJ whole genome shotgun (WGS) entry which is preliminary data.</text>
</comment>
<keyword evidence="4 9" id="KW-0812">Transmembrane</keyword>
<feature type="transmembrane region" description="Helical" evidence="9">
    <location>
        <begin position="99"/>
        <end position="120"/>
    </location>
</feature>
<dbReference type="InterPro" id="IPR017871">
    <property type="entry name" value="ABC_transporter-like_CS"/>
</dbReference>
<feature type="transmembrane region" description="Helical" evidence="9">
    <location>
        <begin position="190"/>
        <end position="209"/>
    </location>
</feature>
<evidence type="ECO:0000256" key="1">
    <source>
        <dbReference type="ARBA" id="ARBA00004651"/>
    </source>
</evidence>
<keyword evidence="5" id="KW-0547">Nucleotide-binding</keyword>
<dbReference type="GeneID" id="81211464"/>
<evidence type="ECO:0000313" key="12">
    <source>
        <dbReference type="EMBL" id="MFC6784747.1"/>
    </source>
</evidence>
<dbReference type="Pfam" id="PF00664">
    <property type="entry name" value="ABC_membrane"/>
    <property type="match status" value="1"/>
</dbReference>
<proteinExistence type="predicted"/>
<keyword evidence="13" id="KW-1185">Reference proteome</keyword>
<dbReference type="AlphaFoldDB" id="A0ABD5T7Z9"/>
<dbReference type="EMBL" id="JBHSWX010000001">
    <property type="protein sequence ID" value="MFC6784747.1"/>
    <property type="molecule type" value="Genomic_DNA"/>
</dbReference>
<evidence type="ECO:0000256" key="7">
    <source>
        <dbReference type="ARBA" id="ARBA00022989"/>
    </source>
</evidence>
<evidence type="ECO:0000256" key="5">
    <source>
        <dbReference type="ARBA" id="ARBA00022741"/>
    </source>
</evidence>
<dbReference type="SUPFAM" id="SSF52540">
    <property type="entry name" value="P-loop containing nucleoside triphosphate hydrolases"/>
    <property type="match status" value="1"/>
</dbReference>
<gene>
    <name evidence="12" type="ORF">ACFQFD_01685</name>
</gene>
<evidence type="ECO:0000256" key="8">
    <source>
        <dbReference type="ARBA" id="ARBA00023136"/>
    </source>
</evidence>
<dbReference type="Gene3D" id="3.40.50.300">
    <property type="entry name" value="P-loop containing nucleotide triphosphate hydrolases"/>
    <property type="match status" value="1"/>
</dbReference>
<dbReference type="PROSITE" id="PS00211">
    <property type="entry name" value="ABC_TRANSPORTER_1"/>
    <property type="match status" value="1"/>
</dbReference>
<organism evidence="12 13">
    <name type="scientific">Halobaculum halobium</name>
    <dbReference type="NCBI Taxonomy" id="3032281"/>
    <lineage>
        <taxon>Archaea</taxon>
        <taxon>Methanobacteriati</taxon>
        <taxon>Methanobacteriota</taxon>
        <taxon>Stenosarchaea group</taxon>
        <taxon>Halobacteria</taxon>
        <taxon>Halobacteriales</taxon>
        <taxon>Haloferacaceae</taxon>
        <taxon>Halobaculum</taxon>
    </lineage>
</organism>
<evidence type="ECO:0000256" key="6">
    <source>
        <dbReference type="ARBA" id="ARBA00022840"/>
    </source>
</evidence>
<dbReference type="InterPro" id="IPR036640">
    <property type="entry name" value="ABC1_TM_sf"/>
</dbReference>
<evidence type="ECO:0000256" key="3">
    <source>
        <dbReference type="ARBA" id="ARBA00022475"/>
    </source>
</evidence>
<dbReference type="GO" id="GO:0005524">
    <property type="term" value="F:ATP binding"/>
    <property type="evidence" value="ECO:0007669"/>
    <property type="project" value="UniProtKB-KW"/>
</dbReference>
<protein>
    <submittedName>
        <fullName evidence="12">ABC transporter ATP-binding protein</fullName>
    </submittedName>
</protein>
<feature type="transmembrane region" description="Helical" evidence="9">
    <location>
        <begin position="32"/>
        <end position="62"/>
    </location>
</feature>
<dbReference type="FunFam" id="3.40.50.300:FF:000221">
    <property type="entry name" value="Multidrug ABC transporter ATP-binding protein"/>
    <property type="match status" value="1"/>
</dbReference>
<name>A0ABD5T7Z9_9EURY</name>
<accession>A0ABD5T7Z9</accession>
<evidence type="ECO:0000259" key="11">
    <source>
        <dbReference type="PROSITE" id="PS50929"/>
    </source>
</evidence>
<dbReference type="InterPro" id="IPR003593">
    <property type="entry name" value="AAA+_ATPase"/>
</dbReference>
<evidence type="ECO:0000259" key="10">
    <source>
        <dbReference type="PROSITE" id="PS50893"/>
    </source>
</evidence>
<feature type="domain" description="ABC transporter" evidence="10">
    <location>
        <begin position="364"/>
        <end position="599"/>
    </location>
</feature>
<dbReference type="InterPro" id="IPR027417">
    <property type="entry name" value="P-loop_NTPase"/>
</dbReference>
<dbReference type="SUPFAM" id="SSF90123">
    <property type="entry name" value="ABC transporter transmembrane region"/>
    <property type="match status" value="1"/>
</dbReference>
<dbReference type="GO" id="GO:0055085">
    <property type="term" value="P:transmembrane transport"/>
    <property type="evidence" value="ECO:0007669"/>
    <property type="project" value="UniProtKB-ARBA"/>
</dbReference>
<dbReference type="InterPro" id="IPR003439">
    <property type="entry name" value="ABC_transporter-like_ATP-bd"/>
</dbReference>
<evidence type="ECO:0000256" key="2">
    <source>
        <dbReference type="ARBA" id="ARBA00022448"/>
    </source>
</evidence>
<feature type="transmembrane region" description="Helical" evidence="9">
    <location>
        <begin position="297"/>
        <end position="315"/>
    </location>
</feature>
<dbReference type="RefSeq" id="WP_284063567.1">
    <property type="nucleotide sequence ID" value="NZ_CP126159.1"/>
</dbReference>